<organism evidence="2 3">
    <name type="scientific">Abiotrophia defectiva</name>
    <name type="common">Streptococcus defectivus</name>
    <dbReference type="NCBI Taxonomy" id="46125"/>
    <lineage>
        <taxon>Bacteria</taxon>
        <taxon>Bacillati</taxon>
        <taxon>Bacillota</taxon>
        <taxon>Bacilli</taxon>
        <taxon>Lactobacillales</taxon>
        <taxon>Aerococcaceae</taxon>
        <taxon>Abiotrophia</taxon>
    </lineage>
</organism>
<sequence>MKRCDWATKHALETHYHDTEWGVPSYDDHYLFKMLVLEGMQAGLSWLTILSKMETLCQAYDDFVPEVVAEYDEAKWEALLADPGVVRNRLKIKAVTTNAQAYLAVSKEFGSFSNYIWNFVQGQPLINHWTSIDQVPAKSDLSDKLSKDLQKRGFKFVGSTTVYAFMQAVGMVNDHLESCDFK</sequence>
<accession>A0A929MQN1</accession>
<dbReference type="AlphaFoldDB" id="A0A929MQN1"/>
<dbReference type="GO" id="GO:0008725">
    <property type="term" value="F:DNA-3-methyladenine glycosylase activity"/>
    <property type="evidence" value="ECO:0007669"/>
    <property type="project" value="InterPro"/>
</dbReference>
<feature type="binding site" evidence="1">
    <location>
        <position position="4"/>
    </location>
    <ligand>
        <name>Zn(2+)</name>
        <dbReference type="ChEBI" id="CHEBI:29105"/>
    </ligand>
</feature>
<dbReference type="GO" id="GO:0046872">
    <property type="term" value="F:metal ion binding"/>
    <property type="evidence" value="ECO:0007669"/>
    <property type="project" value="UniProtKB-KW"/>
</dbReference>
<dbReference type="InterPro" id="IPR005019">
    <property type="entry name" value="Adenine_glyco"/>
</dbReference>
<dbReference type="SUPFAM" id="SSF48150">
    <property type="entry name" value="DNA-glycosylase"/>
    <property type="match status" value="1"/>
</dbReference>
<keyword evidence="1" id="KW-0862">Zinc</keyword>
<dbReference type="InterPro" id="IPR011257">
    <property type="entry name" value="DNA_glycosylase"/>
</dbReference>
<comment type="caution">
    <text evidence="2">The sequence shown here is derived from an EMBL/GenBank/DDBJ whole genome shotgun (WGS) entry which is preliminary data.</text>
</comment>
<dbReference type="Pfam" id="PF03352">
    <property type="entry name" value="Adenine_glyco"/>
    <property type="match status" value="1"/>
</dbReference>
<evidence type="ECO:0000313" key="3">
    <source>
        <dbReference type="Proteomes" id="UP000757900"/>
    </source>
</evidence>
<evidence type="ECO:0000313" key="2">
    <source>
        <dbReference type="EMBL" id="MBF0935499.1"/>
    </source>
</evidence>
<proteinExistence type="predicted"/>
<dbReference type="EMBL" id="JABZFV010000256">
    <property type="protein sequence ID" value="MBF0935499.1"/>
    <property type="molecule type" value="Genomic_DNA"/>
</dbReference>
<name>A0A929MQN1_ABIDE</name>
<dbReference type="RefSeq" id="WP_314255746.1">
    <property type="nucleotide sequence ID" value="NZ_CAUPYR010000004.1"/>
</dbReference>
<reference evidence="2" key="1">
    <citation type="submission" date="2020-04" db="EMBL/GenBank/DDBJ databases">
        <title>Deep metagenomics examines the oral microbiome during advanced dental caries in children, revealing novel taxa and co-occurrences with host molecules.</title>
        <authorList>
            <person name="Baker J.L."/>
            <person name="Morton J.T."/>
            <person name="Dinis M."/>
            <person name="Alvarez R."/>
            <person name="Tran N.C."/>
            <person name="Knight R."/>
            <person name="Edlund A."/>
        </authorList>
    </citation>
    <scope>NUCLEOTIDE SEQUENCE</scope>
    <source>
        <strain evidence="2">JCVI_23_bin.16</strain>
    </source>
</reference>
<keyword evidence="1" id="KW-0479">Metal-binding</keyword>
<dbReference type="PANTHER" id="PTHR30037">
    <property type="entry name" value="DNA-3-METHYLADENINE GLYCOSYLASE 1"/>
    <property type="match status" value="1"/>
</dbReference>
<feature type="binding site" evidence="1">
    <location>
        <position position="179"/>
    </location>
    <ligand>
        <name>Zn(2+)</name>
        <dbReference type="ChEBI" id="CHEBI:29105"/>
    </ligand>
</feature>
<feature type="binding site" evidence="1">
    <location>
        <position position="175"/>
    </location>
    <ligand>
        <name>Zn(2+)</name>
        <dbReference type="ChEBI" id="CHEBI:29105"/>
    </ligand>
</feature>
<dbReference type="InterPro" id="IPR052891">
    <property type="entry name" value="DNA-3mA_glycosylase"/>
</dbReference>
<gene>
    <name evidence="2" type="ORF">HXK00_07675</name>
</gene>
<dbReference type="GO" id="GO:0006284">
    <property type="term" value="P:base-excision repair"/>
    <property type="evidence" value="ECO:0007669"/>
    <property type="project" value="InterPro"/>
</dbReference>
<protein>
    <submittedName>
        <fullName evidence="2">DNA-3-methyladenine glycosylase I</fullName>
    </submittedName>
</protein>
<dbReference type="Proteomes" id="UP000757900">
    <property type="component" value="Unassembled WGS sequence"/>
</dbReference>
<feature type="binding site" evidence="1">
    <location>
        <position position="17"/>
    </location>
    <ligand>
        <name>Zn(2+)</name>
        <dbReference type="ChEBI" id="CHEBI:29105"/>
    </ligand>
</feature>
<dbReference type="Gene3D" id="1.10.340.30">
    <property type="entry name" value="Hypothetical protein, domain 2"/>
    <property type="match status" value="1"/>
</dbReference>
<evidence type="ECO:0000256" key="1">
    <source>
        <dbReference type="PIRSR" id="PIRSR605019-1"/>
    </source>
</evidence>
<dbReference type="PANTHER" id="PTHR30037:SF4">
    <property type="entry name" value="DNA-3-METHYLADENINE GLYCOSYLASE I"/>
    <property type="match status" value="1"/>
</dbReference>